<dbReference type="GO" id="GO:0030976">
    <property type="term" value="F:thiamine pyrophosphate binding"/>
    <property type="evidence" value="ECO:0007669"/>
    <property type="project" value="InterPro"/>
</dbReference>
<dbReference type="InterPro" id="IPR000399">
    <property type="entry name" value="TPP-bd_CS"/>
</dbReference>
<dbReference type="eggNOG" id="COG0028">
    <property type="taxonomic scope" value="Bacteria"/>
</dbReference>
<evidence type="ECO:0000259" key="5">
    <source>
        <dbReference type="Pfam" id="PF00205"/>
    </source>
</evidence>
<dbReference type="GO" id="GO:0005948">
    <property type="term" value="C:acetolactate synthase complex"/>
    <property type="evidence" value="ECO:0007669"/>
    <property type="project" value="TreeGrafter"/>
</dbReference>
<organism evidence="8 9">
    <name type="scientific">Halomonas huangheensis</name>
    <dbReference type="NCBI Taxonomy" id="1178482"/>
    <lineage>
        <taxon>Bacteria</taxon>
        <taxon>Pseudomonadati</taxon>
        <taxon>Pseudomonadota</taxon>
        <taxon>Gammaproteobacteria</taxon>
        <taxon>Oceanospirillales</taxon>
        <taxon>Halomonadaceae</taxon>
        <taxon>Halomonas</taxon>
    </lineage>
</organism>
<dbReference type="InterPro" id="IPR012001">
    <property type="entry name" value="Thiamin_PyroP_enz_TPP-bd_dom"/>
</dbReference>
<comment type="cofactor">
    <cofactor evidence="1">
        <name>thiamine diphosphate</name>
        <dbReference type="ChEBI" id="CHEBI:58937"/>
    </cofactor>
</comment>
<dbReference type="KEGG" id="hhu:AR456_02135"/>
<dbReference type="Pfam" id="PF00205">
    <property type="entry name" value="TPP_enzyme_M"/>
    <property type="match status" value="1"/>
</dbReference>
<dbReference type="Pfam" id="PF02775">
    <property type="entry name" value="TPP_enzyme_C"/>
    <property type="match status" value="1"/>
</dbReference>
<evidence type="ECO:0000313" key="8">
    <source>
        <dbReference type="EMBL" id="ERL49645.1"/>
    </source>
</evidence>
<dbReference type="GO" id="GO:0050660">
    <property type="term" value="F:flavin adenine dinucleotide binding"/>
    <property type="evidence" value="ECO:0007669"/>
    <property type="project" value="TreeGrafter"/>
</dbReference>
<dbReference type="Pfam" id="PF02776">
    <property type="entry name" value="TPP_enzyme_N"/>
    <property type="match status" value="1"/>
</dbReference>
<dbReference type="SUPFAM" id="SSF52467">
    <property type="entry name" value="DHS-like NAD/FAD-binding domain"/>
    <property type="match status" value="1"/>
</dbReference>
<dbReference type="RefSeq" id="WP_021819690.1">
    <property type="nucleotide sequence ID" value="NZ_AVBC01000039.1"/>
</dbReference>
<dbReference type="InterPro" id="IPR029061">
    <property type="entry name" value="THDP-binding"/>
</dbReference>
<sequence length="536" mass="57011">MTCAELLIRLLRDTYGVDTVFGIPGVHTVELYRVLEGGEANMRHVTPRHEQGAGFMADGYARTTGKPGVCFIITGPGMTNIATAMGQALADSIPMLVISSVNRRDTLGLGQGRLHELPSQQQMMAGVSRFSHTLLDADRLPEVMARAFAIFDGARPGPVHIEIPIDLFNAPVKAPRSWQRPQLARPAPDSASLNQACQWLNGAERPLVLLGGGCAAAPEAARQLVEALDAPTVVTVNAKGVLGSEHPLDLGPNASFPPVRDMARDADVVLAIGTEIGETDYDVVFDDGFEIGGRLIRVDLDAEQLVRNHCADLAMVADAGLALLALAERLGKQRHARQGAERTRAALDALNLANDPAFATYVPLFATLNKALPDAVLVGDSCATVYAGNHLVTRPEPRRYFNSASGYGTLGYGLPAAMGACLGRPDLPVVALVGDGGVMFTLTELACAVEERLPLVILLWHNQGYEEIRRFMDNAGVTRLGVDIQPPDFQMLAAGFGCAATRVGDPAGLQRALDNRPSDGPMLIEVDAAAWQAAVA</sequence>
<gene>
    <name evidence="8" type="ORF">BJB45_00575</name>
</gene>
<dbReference type="OrthoDB" id="9785953at2"/>
<dbReference type="PROSITE" id="PS00187">
    <property type="entry name" value="TPP_ENZYMES"/>
    <property type="match status" value="1"/>
</dbReference>
<dbReference type="Proteomes" id="UP000019113">
    <property type="component" value="Unassembled WGS sequence"/>
</dbReference>
<dbReference type="PATRIC" id="fig|1178482.3.peg.2740"/>
<dbReference type="SUPFAM" id="SSF52518">
    <property type="entry name" value="Thiamin diphosphate-binding fold (THDP-binding)"/>
    <property type="match status" value="2"/>
</dbReference>
<dbReference type="GO" id="GO:0003984">
    <property type="term" value="F:acetolactate synthase activity"/>
    <property type="evidence" value="ECO:0007669"/>
    <property type="project" value="TreeGrafter"/>
</dbReference>
<evidence type="ECO:0000256" key="4">
    <source>
        <dbReference type="RuleBase" id="RU362132"/>
    </source>
</evidence>
<evidence type="ECO:0000256" key="3">
    <source>
        <dbReference type="ARBA" id="ARBA00023052"/>
    </source>
</evidence>
<dbReference type="NCBIfam" id="NF005712">
    <property type="entry name" value="PRK07524.1"/>
    <property type="match status" value="1"/>
</dbReference>
<comment type="similarity">
    <text evidence="2 4">Belongs to the TPP enzyme family.</text>
</comment>
<dbReference type="InterPro" id="IPR029035">
    <property type="entry name" value="DHS-like_NAD/FAD-binding_dom"/>
</dbReference>
<feature type="domain" description="Thiamine pyrophosphate enzyme central" evidence="5">
    <location>
        <begin position="193"/>
        <end position="326"/>
    </location>
</feature>
<protein>
    <recommendedName>
        <fullName evidence="10">5-guanidino-2-oxopentanoate decarboxylase</fullName>
    </recommendedName>
</protein>
<dbReference type="AlphaFoldDB" id="W1N3V5"/>
<dbReference type="InterPro" id="IPR011766">
    <property type="entry name" value="TPP_enzyme_TPP-bd"/>
</dbReference>
<evidence type="ECO:0000256" key="1">
    <source>
        <dbReference type="ARBA" id="ARBA00001964"/>
    </source>
</evidence>
<dbReference type="FunFam" id="3.40.50.970:FF:000007">
    <property type="entry name" value="Acetolactate synthase"/>
    <property type="match status" value="1"/>
</dbReference>
<proteinExistence type="inferred from homology"/>
<dbReference type="InterPro" id="IPR012000">
    <property type="entry name" value="Thiamin_PyroP_enz_cen_dom"/>
</dbReference>
<dbReference type="GO" id="GO:0009097">
    <property type="term" value="P:isoleucine biosynthetic process"/>
    <property type="evidence" value="ECO:0007669"/>
    <property type="project" value="TreeGrafter"/>
</dbReference>
<evidence type="ECO:0008006" key="10">
    <source>
        <dbReference type="Google" id="ProtNLM"/>
    </source>
</evidence>
<dbReference type="InterPro" id="IPR045229">
    <property type="entry name" value="TPP_enz"/>
</dbReference>
<evidence type="ECO:0000256" key="2">
    <source>
        <dbReference type="ARBA" id="ARBA00007812"/>
    </source>
</evidence>
<keyword evidence="3 4" id="KW-0786">Thiamine pyrophosphate</keyword>
<comment type="caution">
    <text evidence="8">The sequence shown here is derived from an EMBL/GenBank/DDBJ whole genome shotgun (WGS) entry which is preliminary data.</text>
</comment>
<dbReference type="CDD" id="cd00568">
    <property type="entry name" value="TPP_enzymes"/>
    <property type="match status" value="1"/>
</dbReference>
<dbReference type="PANTHER" id="PTHR18968:SF13">
    <property type="entry name" value="ACETOLACTATE SYNTHASE CATALYTIC SUBUNIT, MITOCHONDRIAL"/>
    <property type="match status" value="1"/>
</dbReference>
<feature type="domain" description="Thiamine pyrophosphate enzyme N-terminal TPP-binding" evidence="7">
    <location>
        <begin position="1"/>
        <end position="122"/>
    </location>
</feature>
<dbReference type="PANTHER" id="PTHR18968">
    <property type="entry name" value="THIAMINE PYROPHOSPHATE ENZYMES"/>
    <property type="match status" value="1"/>
</dbReference>
<feature type="domain" description="Thiamine pyrophosphate enzyme TPP-binding" evidence="6">
    <location>
        <begin position="382"/>
        <end position="526"/>
    </location>
</feature>
<evidence type="ECO:0000313" key="9">
    <source>
        <dbReference type="Proteomes" id="UP000019113"/>
    </source>
</evidence>
<reference evidence="8 9" key="1">
    <citation type="submission" date="2013-08" db="EMBL/GenBank/DDBJ databases">
        <title>draft genome of Halomonas huanghegensis, strain BJGMM-B45T.</title>
        <authorList>
            <person name="Miao C."/>
            <person name="Wan Y."/>
            <person name="Jin W."/>
        </authorList>
    </citation>
    <scope>NUCLEOTIDE SEQUENCE [LARGE SCALE GENOMIC DNA]</scope>
    <source>
        <strain evidence="8 9">BJGMM-B45</strain>
    </source>
</reference>
<accession>W1N3V5</accession>
<dbReference type="GO" id="GO:0000287">
    <property type="term" value="F:magnesium ion binding"/>
    <property type="evidence" value="ECO:0007669"/>
    <property type="project" value="InterPro"/>
</dbReference>
<keyword evidence="9" id="KW-1185">Reference proteome</keyword>
<dbReference type="GO" id="GO:0009099">
    <property type="term" value="P:L-valine biosynthetic process"/>
    <property type="evidence" value="ECO:0007669"/>
    <property type="project" value="TreeGrafter"/>
</dbReference>
<name>W1N3V5_9GAMM</name>
<dbReference type="Gene3D" id="3.40.50.1220">
    <property type="entry name" value="TPP-binding domain"/>
    <property type="match status" value="1"/>
</dbReference>
<evidence type="ECO:0000259" key="6">
    <source>
        <dbReference type="Pfam" id="PF02775"/>
    </source>
</evidence>
<dbReference type="STRING" id="1178482.AR456_02135"/>
<dbReference type="CDD" id="cd07035">
    <property type="entry name" value="TPP_PYR_POX_like"/>
    <property type="match status" value="1"/>
</dbReference>
<dbReference type="EMBL" id="AVBC01000039">
    <property type="protein sequence ID" value="ERL49645.1"/>
    <property type="molecule type" value="Genomic_DNA"/>
</dbReference>
<evidence type="ECO:0000259" key="7">
    <source>
        <dbReference type="Pfam" id="PF02776"/>
    </source>
</evidence>
<dbReference type="Gene3D" id="3.40.50.970">
    <property type="match status" value="2"/>
</dbReference>